<accession>A0A0H3HMB1</accession>
<reference evidence="1 2" key="1">
    <citation type="journal article" date="2012" name="PLoS ONE">
        <title>Evolution of Burkholderia pseudomallei in recurrent melioidosis.</title>
        <authorList>
            <person name="Hayden H.S."/>
            <person name="Lim R."/>
            <person name="Brittnacher M.J."/>
            <person name="Sims E.H."/>
            <person name="Ramage E.R."/>
            <person name="Fong C."/>
            <person name="Wu Z."/>
            <person name="Crist E."/>
            <person name="Chang J."/>
            <person name="Zhou Y."/>
            <person name="Radey M."/>
            <person name="Rohmer L."/>
            <person name="Haugen E."/>
            <person name="Gillett W."/>
            <person name="Wuthiekanun V."/>
            <person name="Peacock S.J."/>
            <person name="Kaul R."/>
            <person name="Miller S.I."/>
            <person name="Manoil C."/>
            <person name="Jacobs M.A."/>
        </authorList>
    </citation>
    <scope>NUCLEOTIDE SEQUENCE [LARGE SCALE GENOMIC DNA]</scope>
    <source>
        <strain evidence="1 2">1026b</strain>
    </source>
</reference>
<gene>
    <name evidence="1" type="ordered locus">BP1026B_I2868</name>
</gene>
<organism evidence="1 2">
    <name type="scientific">Burkholderia pseudomallei (strain 1026b)</name>
    <dbReference type="NCBI Taxonomy" id="884204"/>
    <lineage>
        <taxon>Bacteria</taxon>
        <taxon>Pseudomonadati</taxon>
        <taxon>Pseudomonadota</taxon>
        <taxon>Betaproteobacteria</taxon>
        <taxon>Burkholderiales</taxon>
        <taxon>Burkholderiaceae</taxon>
        <taxon>Burkholderia</taxon>
        <taxon>pseudomallei group</taxon>
    </lineage>
</organism>
<proteinExistence type="predicted"/>
<dbReference type="KEGG" id="bpz:BP1026B_I2868"/>
<evidence type="ECO:0000313" key="1">
    <source>
        <dbReference type="EMBL" id="AFI67454.1"/>
    </source>
</evidence>
<name>A0A0H3HMB1_BURP2</name>
<dbReference type="AlphaFoldDB" id="A0A0H3HMB1"/>
<protein>
    <submittedName>
        <fullName evidence="1">Uncharacterized protein</fullName>
    </submittedName>
</protein>
<dbReference type="EMBL" id="CP002833">
    <property type="protein sequence ID" value="AFI67454.1"/>
    <property type="molecule type" value="Genomic_DNA"/>
</dbReference>
<sequence>MTRPVSIPAGAGPQPAMPSVCPFPPVCAKPQSRFDCAGAACGGRA</sequence>
<evidence type="ECO:0000313" key="2">
    <source>
        <dbReference type="Proteomes" id="UP000010087"/>
    </source>
</evidence>
<dbReference type="Proteomes" id="UP000010087">
    <property type="component" value="Chromosome 1"/>
</dbReference>